<evidence type="ECO:0000313" key="2">
    <source>
        <dbReference type="EMBL" id="MBC3809879.1"/>
    </source>
</evidence>
<dbReference type="Pfam" id="PF11391">
    <property type="entry name" value="DUF2798"/>
    <property type="match status" value="1"/>
</dbReference>
<gene>
    <name evidence="2" type="ORF">H8K26_00370</name>
</gene>
<comment type="caution">
    <text evidence="2">The sequence shown here is derived from an EMBL/GenBank/DDBJ whole genome shotgun (WGS) entry which is preliminary data.</text>
</comment>
<dbReference type="InterPro" id="IPR021529">
    <property type="entry name" value="DUF2798"/>
</dbReference>
<dbReference type="EMBL" id="JACOFT010000001">
    <property type="protein sequence ID" value="MBC3809879.1"/>
    <property type="molecule type" value="Genomic_DNA"/>
</dbReference>
<name>A0ABR6XC67_9BURK</name>
<organism evidence="2 3">
    <name type="scientific">Undibacterium aquatile</name>
    <dbReference type="NCBI Taxonomy" id="1537398"/>
    <lineage>
        <taxon>Bacteria</taxon>
        <taxon>Pseudomonadati</taxon>
        <taxon>Pseudomonadota</taxon>
        <taxon>Betaproteobacteria</taxon>
        <taxon>Burkholderiales</taxon>
        <taxon>Oxalobacteraceae</taxon>
        <taxon>Undibacterium</taxon>
    </lineage>
</organism>
<keyword evidence="3" id="KW-1185">Reference proteome</keyword>
<keyword evidence="1" id="KW-0472">Membrane</keyword>
<evidence type="ECO:0000256" key="1">
    <source>
        <dbReference type="SAM" id="Phobius"/>
    </source>
</evidence>
<reference evidence="2 3" key="1">
    <citation type="submission" date="2020-08" db="EMBL/GenBank/DDBJ databases">
        <title>Novel species isolated from subtropical streams in China.</title>
        <authorList>
            <person name="Lu H."/>
        </authorList>
    </citation>
    <scope>NUCLEOTIDE SEQUENCE [LARGE SCALE GENOMIC DNA]</scope>
    <source>
        <strain evidence="2 3">CCTCC AB 2015119</strain>
    </source>
</reference>
<feature type="transmembrane region" description="Helical" evidence="1">
    <location>
        <begin position="29"/>
        <end position="49"/>
    </location>
</feature>
<protein>
    <submittedName>
        <fullName evidence="2">DUF2798 domain-containing protein</fullName>
    </submittedName>
</protein>
<evidence type="ECO:0000313" key="3">
    <source>
        <dbReference type="Proteomes" id="UP000637632"/>
    </source>
</evidence>
<keyword evidence="1" id="KW-0812">Transmembrane</keyword>
<dbReference type="RefSeq" id="WP_190476522.1">
    <property type="nucleotide sequence ID" value="NZ_JACOFT010000001.1"/>
</dbReference>
<proteinExistence type="predicted"/>
<dbReference type="Proteomes" id="UP000637632">
    <property type="component" value="Unassembled WGS sequence"/>
</dbReference>
<keyword evidence="1" id="KW-1133">Transmembrane helix</keyword>
<accession>A0ABR6XC67</accession>
<sequence length="130" mass="14355">MSAYTPAYQRTTPREVAGSRSLASMLPSLLMTGLLTLIVTAVLRLLWVGLTNDFFASWMEAWLTTWPIAFPLAYMALPVIQKISRSLSKPAVLKRRTQGISIAAIQQVSDEVTLQNGLTVKAPQLPKIVR</sequence>
<feature type="transmembrane region" description="Helical" evidence="1">
    <location>
        <begin position="61"/>
        <end position="80"/>
    </location>
</feature>